<accession>A0ABQ0AEH2</accession>
<gene>
    <name evidence="2" type="ORF">NBRC116591_37400</name>
</gene>
<dbReference type="EMBL" id="BAABWN010000016">
    <property type="protein sequence ID" value="GAA6169928.1"/>
    <property type="molecule type" value="Genomic_DNA"/>
</dbReference>
<dbReference type="PANTHER" id="PTHR46142">
    <property type="match status" value="1"/>
</dbReference>
<evidence type="ECO:0000313" key="2">
    <source>
        <dbReference type="EMBL" id="GAA6169928.1"/>
    </source>
</evidence>
<sequence>MKLNHINIRANMELLDAVKQFYCDAFGLKEGYRPKVTRKGYWLYSDDAALIHLEESRDALQAARHGHLDHVAFESTNVKSLIDRLNCMNVSYRSSYIEDLHLTQLFVFDPVGNKIEINFPGEKLE</sequence>
<dbReference type="Gene3D" id="3.10.180.10">
    <property type="entry name" value="2,3-Dihydroxybiphenyl 1,2-Dioxygenase, domain 1"/>
    <property type="match status" value="1"/>
</dbReference>
<dbReference type="PROSITE" id="PS51819">
    <property type="entry name" value="VOC"/>
    <property type="match status" value="1"/>
</dbReference>
<dbReference type="Proteomes" id="UP001465153">
    <property type="component" value="Unassembled WGS sequence"/>
</dbReference>
<dbReference type="PANTHER" id="PTHR46142:SF3">
    <property type="entry name" value="F18B13.24 PROTEIN"/>
    <property type="match status" value="1"/>
</dbReference>
<dbReference type="Pfam" id="PF00903">
    <property type="entry name" value="Glyoxalase"/>
    <property type="match status" value="1"/>
</dbReference>
<feature type="domain" description="VOC" evidence="1">
    <location>
        <begin position="2"/>
        <end position="120"/>
    </location>
</feature>
<organism evidence="2 3">
    <name type="scientific">Sessilibacter corallicola</name>
    <dbReference type="NCBI Taxonomy" id="2904075"/>
    <lineage>
        <taxon>Bacteria</taxon>
        <taxon>Pseudomonadati</taxon>
        <taxon>Pseudomonadota</taxon>
        <taxon>Gammaproteobacteria</taxon>
        <taxon>Cellvibrionales</taxon>
        <taxon>Cellvibrionaceae</taxon>
        <taxon>Sessilibacter</taxon>
    </lineage>
</organism>
<dbReference type="SUPFAM" id="SSF54593">
    <property type="entry name" value="Glyoxalase/Bleomycin resistance protein/Dihydroxybiphenyl dioxygenase"/>
    <property type="match status" value="1"/>
</dbReference>
<name>A0ABQ0AEH2_9GAMM</name>
<reference evidence="2 3" key="1">
    <citation type="submission" date="2024-04" db="EMBL/GenBank/DDBJ databases">
        <title>Draft genome sequence of Sessilibacter corallicola NBRC 116591.</title>
        <authorList>
            <person name="Miyakawa T."/>
            <person name="Kusuya Y."/>
            <person name="Miura T."/>
        </authorList>
    </citation>
    <scope>NUCLEOTIDE SEQUENCE [LARGE SCALE GENOMIC DNA]</scope>
    <source>
        <strain evidence="2 3">KU-00831-HH</strain>
    </source>
</reference>
<dbReference type="RefSeq" id="WP_353304317.1">
    <property type="nucleotide sequence ID" value="NZ_BAABWN010000016.1"/>
</dbReference>
<evidence type="ECO:0000313" key="3">
    <source>
        <dbReference type="Proteomes" id="UP001465153"/>
    </source>
</evidence>
<dbReference type="InterPro" id="IPR029068">
    <property type="entry name" value="Glyas_Bleomycin-R_OHBP_Dase"/>
</dbReference>
<comment type="caution">
    <text evidence="2">The sequence shown here is derived from an EMBL/GenBank/DDBJ whole genome shotgun (WGS) entry which is preliminary data.</text>
</comment>
<dbReference type="InterPro" id="IPR004360">
    <property type="entry name" value="Glyas_Fos-R_dOase_dom"/>
</dbReference>
<proteinExistence type="predicted"/>
<dbReference type="InterPro" id="IPR037523">
    <property type="entry name" value="VOC_core"/>
</dbReference>
<protein>
    <submittedName>
        <fullName evidence="2">VOC family protein</fullName>
    </submittedName>
</protein>
<evidence type="ECO:0000259" key="1">
    <source>
        <dbReference type="PROSITE" id="PS51819"/>
    </source>
</evidence>
<keyword evidence="3" id="KW-1185">Reference proteome</keyword>